<dbReference type="Gene3D" id="2.60.40.420">
    <property type="entry name" value="Cupredoxins - blue copper proteins"/>
    <property type="match status" value="1"/>
</dbReference>
<evidence type="ECO:0000256" key="1">
    <source>
        <dbReference type="SAM" id="MobiDB-lite"/>
    </source>
</evidence>
<feature type="non-terminal residue" evidence="4">
    <location>
        <position position="238"/>
    </location>
</feature>
<dbReference type="CDD" id="cd00920">
    <property type="entry name" value="Cupredoxin"/>
    <property type="match status" value="1"/>
</dbReference>
<evidence type="ECO:0000256" key="3">
    <source>
        <dbReference type="SAM" id="SignalP"/>
    </source>
</evidence>
<dbReference type="InterPro" id="IPR008972">
    <property type="entry name" value="Cupredoxin"/>
</dbReference>
<sequence>MSLFCVWIALQLMTACLAQDSSSNTAVATTSTTSRSPSSSTSSAPLQTHTIQVGLADHRMVPNVTQAAVGDTLEFRFYPLNHSVVRAEYLMPCVPYEISGPGKTGFFTGFHPVSTVLDDAPSYSVRVNDTNPIFFYCSAPGSCINYGMVGAVNPSEDQDIEQQHLRAKDSTYMLNPGEPFPAEGVPETGHGGINGTGAGDGGGTVADTQGGSKSGLSTGAIVGIAIGGVAVVVLAALA</sequence>
<dbReference type="SUPFAM" id="SSF49503">
    <property type="entry name" value="Cupredoxins"/>
    <property type="match status" value="1"/>
</dbReference>
<feature type="chain" id="PRO_5025632300" description="Cupredoxin" evidence="3">
    <location>
        <begin position="19"/>
        <end position="238"/>
    </location>
</feature>
<keyword evidence="2" id="KW-0812">Transmembrane</keyword>
<reference evidence="4" key="1">
    <citation type="submission" date="2020-01" db="EMBL/GenBank/DDBJ databases">
        <authorList>
            <consortium name="DOE Joint Genome Institute"/>
            <person name="Haridas S."/>
            <person name="Albert R."/>
            <person name="Binder M."/>
            <person name="Bloem J."/>
            <person name="Labutti K."/>
            <person name="Salamov A."/>
            <person name="Andreopoulos B."/>
            <person name="Baker S.E."/>
            <person name="Barry K."/>
            <person name="Bills G."/>
            <person name="Bluhm B.H."/>
            <person name="Cannon C."/>
            <person name="Castanera R."/>
            <person name="Culley D.E."/>
            <person name="Daum C."/>
            <person name="Ezra D."/>
            <person name="Gonzalez J.B."/>
            <person name="Henrissat B."/>
            <person name="Kuo A."/>
            <person name="Liang C."/>
            <person name="Lipzen A."/>
            <person name="Lutzoni F."/>
            <person name="Magnuson J."/>
            <person name="Mondo S."/>
            <person name="Nolan M."/>
            <person name="Ohm R."/>
            <person name="Pangilinan J."/>
            <person name="Park H.-J."/>
            <person name="Ramirez L."/>
            <person name="Alfaro M."/>
            <person name="Sun H."/>
            <person name="Tritt A."/>
            <person name="Yoshinaga Y."/>
            <person name="Zwiers L.-H."/>
            <person name="Turgeon B.G."/>
            <person name="Goodwin S.B."/>
            <person name="Spatafora J.W."/>
            <person name="Crous P.W."/>
            <person name="Grigoriev I.V."/>
        </authorList>
    </citation>
    <scope>NUCLEOTIDE SEQUENCE</scope>
    <source>
        <strain evidence="4">IPT5</strain>
    </source>
</reference>
<name>A0A6A7AVB4_9PLEO</name>
<keyword evidence="2" id="KW-1133">Transmembrane helix</keyword>
<feature type="region of interest" description="Disordered" evidence="1">
    <location>
        <begin position="185"/>
        <end position="210"/>
    </location>
</feature>
<dbReference type="AlphaFoldDB" id="A0A6A7AVB4"/>
<keyword evidence="5" id="KW-1185">Reference proteome</keyword>
<proteinExistence type="predicted"/>
<evidence type="ECO:0000256" key="2">
    <source>
        <dbReference type="SAM" id="Phobius"/>
    </source>
</evidence>
<dbReference type="EMBL" id="MU006329">
    <property type="protein sequence ID" value="KAF2847033.1"/>
    <property type="molecule type" value="Genomic_DNA"/>
</dbReference>
<organism evidence="4 5">
    <name type="scientific">Plenodomus tracheiphilus IPT5</name>
    <dbReference type="NCBI Taxonomy" id="1408161"/>
    <lineage>
        <taxon>Eukaryota</taxon>
        <taxon>Fungi</taxon>
        <taxon>Dikarya</taxon>
        <taxon>Ascomycota</taxon>
        <taxon>Pezizomycotina</taxon>
        <taxon>Dothideomycetes</taxon>
        <taxon>Pleosporomycetidae</taxon>
        <taxon>Pleosporales</taxon>
        <taxon>Pleosporineae</taxon>
        <taxon>Leptosphaeriaceae</taxon>
        <taxon>Plenodomus</taxon>
    </lineage>
</organism>
<dbReference type="OrthoDB" id="2331100at2759"/>
<keyword evidence="3" id="KW-0732">Signal</keyword>
<feature type="compositionally biased region" description="Gly residues" evidence="1">
    <location>
        <begin position="189"/>
        <end position="204"/>
    </location>
</feature>
<feature type="transmembrane region" description="Helical" evidence="2">
    <location>
        <begin position="216"/>
        <end position="237"/>
    </location>
</feature>
<gene>
    <name evidence="4" type="ORF">T440DRAFT_404397</name>
</gene>
<protein>
    <recommendedName>
        <fullName evidence="6">Cupredoxin</fullName>
    </recommendedName>
</protein>
<feature type="signal peptide" evidence="3">
    <location>
        <begin position="1"/>
        <end position="18"/>
    </location>
</feature>
<evidence type="ECO:0008006" key="6">
    <source>
        <dbReference type="Google" id="ProtNLM"/>
    </source>
</evidence>
<evidence type="ECO:0000313" key="4">
    <source>
        <dbReference type="EMBL" id="KAF2847033.1"/>
    </source>
</evidence>
<dbReference type="PANTHER" id="PTHR34883:SF19">
    <property type="entry name" value="EXTRACELLULAR SERINE-RICH PROTEIN"/>
    <property type="match status" value="1"/>
</dbReference>
<keyword evidence="2" id="KW-0472">Membrane</keyword>
<evidence type="ECO:0000313" key="5">
    <source>
        <dbReference type="Proteomes" id="UP000799423"/>
    </source>
</evidence>
<dbReference type="InterPro" id="IPR052953">
    <property type="entry name" value="Ser-rich/MCO-related"/>
</dbReference>
<dbReference type="Proteomes" id="UP000799423">
    <property type="component" value="Unassembled WGS sequence"/>
</dbReference>
<dbReference type="PANTHER" id="PTHR34883">
    <property type="entry name" value="SERINE-RICH PROTEIN, PUTATIVE-RELATED-RELATED"/>
    <property type="match status" value="1"/>
</dbReference>
<accession>A0A6A7AVB4</accession>